<comment type="caution">
    <text evidence="5">The sequence shown here is derived from an EMBL/GenBank/DDBJ whole genome shotgun (WGS) entry which is preliminary data.</text>
</comment>
<feature type="signal peptide" evidence="3">
    <location>
        <begin position="1"/>
        <end position="29"/>
    </location>
</feature>
<evidence type="ECO:0000256" key="1">
    <source>
        <dbReference type="ARBA" id="ARBA00022737"/>
    </source>
</evidence>
<reference evidence="5" key="1">
    <citation type="submission" date="2021-03" db="EMBL/GenBank/DDBJ databases">
        <title>Whole genome shotgun sequence of Actinoplanes auranticolor NBRC 12245.</title>
        <authorList>
            <person name="Komaki H."/>
            <person name="Tamura T."/>
        </authorList>
    </citation>
    <scope>NUCLEOTIDE SEQUENCE</scope>
    <source>
        <strain evidence="5">NBRC 12245</strain>
    </source>
</reference>
<dbReference type="PANTHER" id="PTHR32305">
    <property type="match status" value="1"/>
</dbReference>
<organism evidence="5 6">
    <name type="scientific">Actinoplanes auranticolor</name>
    <dbReference type="NCBI Taxonomy" id="47988"/>
    <lineage>
        <taxon>Bacteria</taxon>
        <taxon>Bacillati</taxon>
        <taxon>Actinomycetota</taxon>
        <taxon>Actinomycetes</taxon>
        <taxon>Micromonosporales</taxon>
        <taxon>Micromonosporaceae</taxon>
        <taxon>Actinoplanes</taxon>
    </lineage>
</organism>
<feature type="chain" id="PRO_5037365398" evidence="3">
    <location>
        <begin position="30"/>
        <end position="2139"/>
    </location>
</feature>
<feature type="compositionally biased region" description="Polar residues" evidence="2">
    <location>
        <begin position="1843"/>
        <end position="1855"/>
    </location>
</feature>
<evidence type="ECO:0000256" key="3">
    <source>
        <dbReference type="SAM" id="SignalP"/>
    </source>
</evidence>
<feature type="region of interest" description="Disordered" evidence="2">
    <location>
        <begin position="34"/>
        <end position="63"/>
    </location>
</feature>
<dbReference type="EMBL" id="BOQL01000027">
    <property type="protein sequence ID" value="GIM69506.1"/>
    <property type="molecule type" value="Genomic_DNA"/>
</dbReference>
<sequence>MRAPSTRRLAAGLVALMAVTFAPEIPAYAAEPEKAEQYVQKTPSVPGSPAQPKPVPSPKLKQFTPPKVAWPAAAVTEVELAPATGTTARAAKAAETRAGSMPVYVTAAKPAAGAAAKAAAAGPGRVRVELLARDKALETGHELAVRLSAPSGTSAVNVRIDYSTFAAAYGANWAERLRLVQVPACALTASPAATCSAEPLPTVNRDSSVSAPVTVAAGRGTIVALASGASGSSGDYGATSLSPSAAWSVGGATGGFSWSYDIKTPPSLAGPAPEVRLGYSSQAVDGRMVTTNNQASWAGEGFDYSPGFIERRYVSCSEDMSGEHNNTTKVYDQCWKTDNATMALNGSATELIYNSSEKRWHGRNENGARIERKVGAVNGDEGEAAAEGKDGDKGEYWVVTTPDGTKYYFGLNRLQGWTTGKAETASVQTSPVHGNNPDEPCRKATFAASACDQAYRWNLDYVVDPHGNTMSMWYGKDTNKYSRNKSETDLVPYDRDGYLKRIEYGTHQRDKVGGVATDTVYTATKAPMQVVFGTADRCFTACTDRANWQDTPYDQECVTGKKCENWSPTFWSTRRLSTVTTKVWNPDATDYRDVERWTLTHRFPDNGDGTPGSLWLSELAHEGLLGTRATVPNIVFNPTALDNRVDTALQNGLRPMRRPRMDTIVTETGAKIDVNYKPVDCAAGALPTPETNTKRCYPVRWAPEDLGQAPGTEITDWFHKYVVDNVIENDATSRPTGSPLATVTRYAYEGGAAWRYADDDGLTKANRRTWNQFRGYELVRTTVGEPGEQNMSESRYFRGMHGDRKEKAGGTKVARVTDSKGVATIDDLDEYAGMLRESITYDGPGKPISGELEWPWRGEPTATRTLGTQTTHARFVSTGETRGWAALDGGRPDRWTRTVQEFDDFGMAVRSTDYGDTGVPGDEKCTLTDYARNSTAAWLMNYPSRVRELALTCAEATQSGRVLTEADVIGDVRTHFDDKAWGAAPTRGETTRIEELKAWRNNAPEYLTTKTAVYDDYGRVTDLYDVANRRTRTAYTPAVGGPLSKVVVTNPAGWTDITESDPMGNATRIEDANSRVTTKRYDGLGRLTDVWLPGRSTSATPNFAHAYGISNTAATWVETKTLNPAGAQVPMVEFYDALLRVRQRQYGSGTGVGRIVSDSFYDSAGRQYLTWGPYHEQSKGVERALWVPADAHEKIDIWNRKFYDGAGRVKADVQYSRLTETWRTTTTYTGDRTTVVPPLGGTASATVTDAAGRTTELWQYKSRDLVGGYDRTVHTYDRKGKQSKVRNQAGTEWRFGWDLRGRQTSAVDPDKGTSRTTFDDESRVVTVTDGRERTLTYSYADPLGRKTALHEGTEVTPARQLAAWGYDEVLDTAGKNISLGMQTSSTRYVGGATGAAYRKATTGLDSAGRVTKSTVTVPSAATGLAGTYEYQSSFKVDGSPATTRLPAIGGTGGLGVETLSYGYQSTGLATTLASTLGSSYVVSTGYTEYGETGLMTLRNASGRTAQIGQYYETKTRRLNRIWTTREQNPASVSDLYFGYDDMGNVISAKESSSTAGAENQCFSYDYLARLTEAWTPADPDCKAAPTTAALTGPAPYWTSWRFDTAGNRTEQIEHRTPAGERTTTYAYPAQTAARPHAMTGTTTTDTAGTRTAAYGYDNSGNTITRPAATGTQTLGWNAEGRMESSTDSTGITTYLYDADGGRLLRKDPNGTTLYLPGQELRVDPQGQRIGCTRYYQHAGKAVAMRTTAGVTWLAGDHQGTSSIAIDAVSQAFSVRRQDPFGNARGAVTGASWPAAMDKGLVGGTKDNSGLTHLGARMYDPVIGRFVSVDPIVDFNDPQQIQGYSYANNTPVTKSDPSGLMPMMDDRTPCTPDLCGNNYNRGGQTGKKQKRDNPYRSDYEERQATGNPAEAERIRAVRKRQIMEGKFGIRDRLKEQMDKAFDQAEKNAAAASGGRRCALCRIAKPLIEDFTEDMMVEAWIDAALARIDESRHDDKHKQKDNVAFDDDEFVIAFELAHTGRIVESRDESLRTVGNPDSKVFDAYVDDVRSEFKSTTSNSANRIGDIYSGANKQHATRLYLYTGDDTEAESVKKGQANFARMSKNRDVQELREVQVMGEVTAPLQSLSEDLDCEGWDWWNGC</sequence>
<dbReference type="Pfam" id="PF05593">
    <property type="entry name" value="RHS_repeat"/>
    <property type="match status" value="1"/>
</dbReference>
<feature type="compositionally biased region" description="Basic and acidic residues" evidence="2">
    <location>
        <begin position="1890"/>
        <end position="1902"/>
    </location>
</feature>
<dbReference type="InterPro" id="IPR006530">
    <property type="entry name" value="YD"/>
</dbReference>
<dbReference type="NCBIfam" id="TIGR01643">
    <property type="entry name" value="YD_repeat_2x"/>
    <property type="match status" value="2"/>
</dbReference>
<keyword evidence="1" id="KW-0677">Repeat</keyword>
<dbReference type="Gene3D" id="2.180.10.10">
    <property type="entry name" value="RHS repeat-associated core"/>
    <property type="match status" value="2"/>
</dbReference>
<evidence type="ECO:0000259" key="4">
    <source>
        <dbReference type="Pfam" id="PF25023"/>
    </source>
</evidence>
<gene>
    <name evidence="5" type="ORF">Aau02nite_36440</name>
</gene>
<accession>A0A919VMX0</accession>
<dbReference type="PANTHER" id="PTHR32305:SF17">
    <property type="entry name" value="TRNA NUCLEASE WAPA"/>
    <property type="match status" value="1"/>
</dbReference>
<evidence type="ECO:0000313" key="5">
    <source>
        <dbReference type="EMBL" id="GIM69506.1"/>
    </source>
</evidence>
<evidence type="ECO:0000313" key="6">
    <source>
        <dbReference type="Proteomes" id="UP000681340"/>
    </source>
</evidence>
<dbReference type="NCBIfam" id="TIGR03696">
    <property type="entry name" value="Rhs_assc_core"/>
    <property type="match status" value="1"/>
</dbReference>
<keyword evidence="6" id="KW-1185">Reference proteome</keyword>
<dbReference type="Pfam" id="PF25023">
    <property type="entry name" value="TEN_YD-shell"/>
    <property type="match status" value="1"/>
</dbReference>
<dbReference type="InterPro" id="IPR031325">
    <property type="entry name" value="RHS_repeat"/>
</dbReference>
<dbReference type="RefSeq" id="WP_212989623.1">
    <property type="nucleotide sequence ID" value="NZ_BAABEA010000021.1"/>
</dbReference>
<protein>
    <submittedName>
        <fullName evidence="5">Type IV secretion protein Rhs</fullName>
    </submittedName>
</protein>
<dbReference type="InterPro" id="IPR056823">
    <property type="entry name" value="TEN-like_YD-shell"/>
</dbReference>
<feature type="domain" description="Teneurin-like YD-shell" evidence="4">
    <location>
        <begin position="1427"/>
        <end position="1851"/>
    </location>
</feature>
<name>A0A919VMX0_9ACTN</name>
<dbReference type="InterPro" id="IPR050708">
    <property type="entry name" value="T6SS_VgrG/RHS"/>
</dbReference>
<feature type="region of interest" description="Disordered" evidence="2">
    <location>
        <begin position="1843"/>
        <end position="1910"/>
    </location>
</feature>
<dbReference type="Proteomes" id="UP000681340">
    <property type="component" value="Unassembled WGS sequence"/>
</dbReference>
<proteinExistence type="predicted"/>
<evidence type="ECO:0000256" key="2">
    <source>
        <dbReference type="SAM" id="MobiDB-lite"/>
    </source>
</evidence>
<dbReference type="InterPro" id="IPR022385">
    <property type="entry name" value="Rhs_assc_core"/>
</dbReference>
<keyword evidence="3" id="KW-0732">Signal</keyword>